<feature type="domain" description="SLH" evidence="3">
    <location>
        <begin position="93"/>
        <end position="156"/>
    </location>
</feature>
<keyword evidence="2" id="KW-0547">Nucleotide-binding</keyword>
<dbReference type="Gene3D" id="3.60.21.10">
    <property type="match status" value="1"/>
</dbReference>
<feature type="signal peptide" evidence="2">
    <location>
        <begin position="1"/>
        <end position="28"/>
    </location>
</feature>
<dbReference type="SUPFAM" id="SSF55816">
    <property type="entry name" value="5'-nucleotidase (syn. UDP-sugar hydrolase), C-terminal domain"/>
    <property type="match status" value="1"/>
</dbReference>
<dbReference type="InterPro" id="IPR001119">
    <property type="entry name" value="SLH_dom"/>
</dbReference>
<feature type="chain" id="PRO_5044982352" description="SLH domain-containing protein" evidence="2">
    <location>
        <begin position="29"/>
        <end position="731"/>
    </location>
</feature>
<dbReference type="InterPro" id="IPR008334">
    <property type="entry name" value="5'-Nucleotdase_C"/>
</dbReference>
<dbReference type="InterPro" id="IPR004843">
    <property type="entry name" value="Calcineurin-like_PHP"/>
</dbReference>
<sequence>MNKRKVHRFGATFAVASAIVLAGGSVDAAEQWYTDVSKDNTHYEAIKALTDQQIIRGYSENQFKPGHSIERRHAALILAKLGDFEEPTDVADVLKKFKDISGDSFYAKEMATLANANVFKGDSNGNFKPTAALTRQQMANVLVNALDLEKYDTGKKVEINLSNVGESHRRGVQILANLGLTDQLSDFRPNEPVTRGAFSSFIHRANQLQPSDFTLSLMHMNDTHARVAEMPKAITAIKEVRNDKPDALLLHGGDVFSGTLYFSEFEGQADLELMNLMGLDAMVFGNHEFDLGDSKNGHQSLANFVKGANFPVIGTNIDFSKDPALKNLVSKTEFTSTPALGEIHKGLIKEVNGEKVGIFGLTTESTAFVASPGAVEFLDYKESAEKAVAYFESQGVNKIISINHLGFDSDPSVGNDLLLAQAVEGIDIIVGGHSHTKLSEPVIVDKNASGESKDPTVIVQADQYLTHLGTLDVEFDKQGVITGHAGELISLKDKVNDAEAAEALLKYSGKIDETFGKEIGATLEVDLPNPRSRGEENITESVRANETALGNLITDGMLEKAKEYDPKAVIALQNGGGIRNHLDKGQVTVGAVIEVLPFGNTLSLVTLTGEEIKNTLEHSVRNSPNEEGGFLHMSGMKITFDSSKEVGQRIQTMQVKMNGEFVDVEMDKEYVVTTNAFTARGGDGFKVLEEAYENGRVTDLGLDDWVNLRDHMIKLGTVKPEIEGRIIDLNT</sequence>
<dbReference type="Proteomes" id="UP000192486">
    <property type="component" value="Chromosome"/>
</dbReference>
<feature type="domain" description="SLH" evidence="3">
    <location>
        <begin position="29"/>
        <end position="92"/>
    </location>
</feature>
<evidence type="ECO:0000313" key="4">
    <source>
        <dbReference type="EMBL" id="ARF15507.1"/>
    </source>
</evidence>
<dbReference type="Gene3D" id="3.90.780.10">
    <property type="entry name" value="5'-Nucleotidase, C-terminal domain"/>
    <property type="match status" value="1"/>
</dbReference>
<name>A0ABN4YUE4_SPOUR</name>
<dbReference type="PANTHER" id="PTHR11575">
    <property type="entry name" value="5'-NUCLEOTIDASE-RELATED"/>
    <property type="match status" value="1"/>
</dbReference>
<dbReference type="InterPro" id="IPR006179">
    <property type="entry name" value="5_nucleotidase/apyrase"/>
</dbReference>
<accession>A0ABN4YUE4</accession>
<dbReference type="Pfam" id="PF00149">
    <property type="entry name" value="Metallophos"/>
    <property type="match status" value="1"/>
</dbReference>
<keyword evidence="1 2" id="KW-0732">Signal</keyword>
<dbReference type="Pfam" id="PF00395">
    <property type="entry name" value="SLH"/>
    <property type="match status" value="2"/>
</dbReference>
<reference evidence="4 5" key="1">
    <citation type="submission" date="2016-04" db="EMBL/GenBank/DDBJ databases">
        <title>Comparative Genomics and Epigenetics of Sporosarcina ureae.</title>
        <authorList>
            <person name="Oliver A.S."/>
            <person name="Cooper K.K."/>
        </authorList>
    </citation>
    <scope>NUCLEOTIDE SEQUENCE [LARGE SCALE GENOMIC DNA]</scope>
    <source>
        <strain evidence="4 5">S204</strain>
    </source>
</reference>
<dbReference type="Pfam" id="PF02872">
    <property type="entry name" value="5_nucleotid_C"/>
    <property type="match status" value="1"/>
</dbReference>
<organism evidence="4 5">
    <name type="scientific">Sporosarcina ureae</name>
    <dbReference type="NCBI Taxonomy" id="1571"/>
    <lineage>
        <taxon>Bacteria</taxon>
        <taxon>Bacillati</taxon>
        <taxon>Bacillota</taxon>
        <taxon>Bacilli</taxon>
        <taxon>Bacillales</taxon>
        <taxon>Caryophanaceae</taxon>
        <taxon>Sporosarcina</taxon>
    </lineage>
</organism>
<comment type="similarity">
    <text evidence="2">Belongs to the 5'-nucleotidase family.</text>
</comment>
<dbReference type="InterPro" id="IPR029052">
    <property type="entry name" value="Metallo-depent_PP-like"/>
</dbReference>
<proteinExistence type="inferred from homology"/>
<dbReference type="RefSeq" id="WP_029053006.1">
    <property type="nucleotide sequence ID" value="NZ_CP015108.1"/>
</dbReference>
<keyword evidence="5" id="KW-1185">Reference proteome</keyword>
<evidence type="ECO:0000313" key="5">
    <source>
        <dbReference type="Proteomes" id="UP000192486"/>
    </source>
</evidence>
<evidence type="ECO:0000256" key="2">
    <source>
        <dbReference type="RuleBase" id="RU362119"/>
    </source>
</evidence>
<dbReference type="EMBL" id="CP015108">
    <property type="protein sequence ID" value="ARF15507.1"/>
    <property type="molecule type" value="Genomic_DNA"/>
</dbReference>
<evidence type="ECO:0000259" key="3">
    <source>
        <dbReference type="PROSITE" id="PS51272"/>
    </source>
</evidence>
<protein>
    <recommendedName>
        <fullName evidence="3">SLH domain-containing protein</fullName>
    </recommendedName>
</protein>
<evidence type="ECO:0000256" key="1">
    <source>
        <dbReference type="ARBA" id="ARBA00022729"/>
    </source>
</evidence>
<dbReference type="PANTHER" id="PTHR11575:SF24">
    <property type="entry name" value="5'-NUCLEOTIDASE"/>
    <property type="match status" value="1"/>
</dbReference>
<gene>
    <name evidence="4" type="ORF">SporoS204_15885</name>
</gene>
<dbReference type="InterPro" id="IPR036907">
    <property type="entry name" value="5'-Nucleotdase_C_sf"/>
</dbReference>
<dbReference type="PRINTS" id="PR01607">
    <property type="entry name" value="APYRASEFAMLY"/>
</dbReference>
<dbReference type="PROSITE" id="PS51272">
    <property type="entry name" value="SLH"/>
    <property type="match status" value="2"/>
</dbReference>
<dbReference type="SUPFAM" id="SSF56300">
    <property type="entry name" value="Metallo-dependent phosphatases"/>
    <property type="match status" value="1"/>
</dbReference>
<keyword evidence="2" id="KW-0378">Hydrolase</keyword>